<accession>A0A368H108</accession>
<dbReference type="EMBL" id="JOJR01000041">
    <property type="protein sequence ID" value="RCN48930.1"/>
    <property type="molecule type" value="Genomic_DNA"/>
</dbReference>
<dbReference type="Gene3D" id="1.10.472.100">
    <property type="entry name" value="Presenilin"/>
    <property type="match status" value="1"/>
</dbReference>
<dbReference type="GO" id="GO:0042500">
    <property type="term" value="F:aspartic endopeptidase activity, intramembrane cleaving"/>
    <property type="evidence" value="ECO:0007669"/>
    <property type="project" value="InterPro"/>
</dbReference>
<dbReference type="GO" id="GO:0034205">
    <property type="term" value="P:amyloid-beta formation"/>
    <property type="evidence" value="ECO:0007669"/>
    <property type="project" value="TreeGrafter"/>
</dbReference>
<evidence type="ECO:0000256" key="1">
    <source>
        <dbReference type="SAM" id="MobiDB-lite"/>
    </source>
</evidence>
<dbReference type="InterPro" id="IPR001108">
    <property type="entry name" value="Peptidase_A22A"/>
</dbReference>
<keyword evidence="2" id="KW-0812">Transmembrane</keyword>
<dbReference type="STRING" id="29170.A0A368H108"/>
<dbReference type="GO" id="GO:0007219">
    <property type="term" value="P:Notch signaling pathway"/>
    <property type="evidence" value="ECO:0007669"/>
    <property type="project" value="TreeGrafter"/>
</dbReference>
<name>A0A368H108_ANCCA</name>
<evidence type="ECO:0000313" key="3">
    <source>
        <dbReference type="EMBL" id="RCN48930.1"/>
    </source>
</evidence>
<dbReference type="InterPro" id="IPR042524">
    <property type="entry name" value="Presenilin_C"/>
</dbReference>
<reference evidence="3 4" key="1">
    <citation type="submission" date="2014-10" db="EMBL/GenBank/DDBJ databases">
        <title>Draft genome of the hookworm Ancylostoma caninum.</title>
        <authorList>
            <person name="Mitreva M."/>
        </authorList>
    </citation>
    <scope>NUCLEOTIDE SEQUENCE [LARGE SCALE GENOMIC DNA]</scope>
    <source>
        <strain evidence="3 4">Baltimore</strain>
    </source>
</reference>
<proteinExistence type="predicted"/>
<dbReference type="GO" id="GO:0016485">
    <property type="term" value="P:protein processing"/>
    <property type="evidence" value="ECO:0007669"/>
    <property type="project" value="InterPro"/>
</dbReference>
<feature type="transmembrane region" description="Helical" evidence="2">
    <location>
        <begin position="77"/>
        <end position="98"/>
    </location>
</feature>
<feature type="transmembrane region" description="Helical" evidence="2">
    <location>
        <begin position="105"/>
        <end position="123"/>
    </location>
</feature>
<dbReference type="PANTHER" id="PTHR10202">
    <property type="entry name" value="PRESENILIN"/>
    <property type="match status" value="1"/>
</dbReference>
<dbReference type="Proteomes" id="UP000252519">
    <property type="component" value="Unassembled WGS sequence"/>
</dbReference>
<dbReference type="OrthoDB" id="5869547at2759"/>
<keyword evidence="4" id="KW-1185">Reference proteome</keyword>
<protein>
    <recommendedName>
        <fullName evidence="5">Presenilin</fullName>
    </recommendedName>
</protein>
<dbReference type="AlphaFoldDB" id="A0A368H108"/>
<dbReference type="GO" id="GO:0070765">
    <property type="term" value="C:gamma-secretase complex"/>
    <property type="evidence" value="ECO:0007669"/>
    <property type="project" value="TreeGrafter"/>
</dbReference>
<sequence length="138" mass="15009">MSRTEPKQSESVSASEEESPIKERQITRSSVTAIESLRVPSFSDIAEEERNIRLGLGDFIFYSILVGNAAVLADLTTIVACFVSILVGLGFTLILLIIVQKALPALPISVAFGAIAFFSSNFVTSKLLDLLNEEQIFL</sequence>
<evidence type="ECO:0008006" key="5">
    <source>
        <dbReference type="Google" id="ProtNLM"/>
    </source>
</evidence>
<feature type="transmembrane region" description="Helical" evidence="2">
    <location>
        <begin position="52"/>
        <end position="71"/>
    </location>
</feature>
<evidence type="ECO:0000313" key="4">
    <source>
        <dbReference type="Proteomes" id="UP000252519"/>
    </source>
</evidence>
<comment type="caution">
    <text evidence="3">The sequence shown here is derived from an EMBL/GenBank/DDBJ whole genome shotgun (WGS) entry which is preliminary data.</text>
</comment>
<feature type="region of interest" description="Disordered" evidence="1">
    <location>
        <begin position="1"/>
        <end position="25"/>
    </location>
</feature>
<dbReference type="Pfam" id="PF01080">
    <property type="entry name" value="Presenilin"/>
    <property type="match status" value="1"/>
</dbReference>
<keyword evidence="2" id="KW-1133">Transmembrane helix</keyword>
<evidence type="ECO:0000256" key="2">
    <source>
        <dbReference type="SAM" id="Phobius"/>
    </source>
</evidence>
<organism evidence="3 4">
    <name type="scientific">Ancylostoma caninum</name>
    <name type="common">Dog hookworm</name>
    <dbReference type="NCBI Taxonomy" id="29170"/>
    <lineage>
        <taxon>Eukaryota</taxon>
        <taxon>Metazoa</taxon>
        <taxon>Ecdysozoa</taxon>
        <taxon>Nematoda</taxon>
        <taxon>Chromadorea</taxon>
        <taxon>Rhabditida</taxon>
        <taxon>Rhabditina</taxon>
        <taxon>Rhabditomorpha</taxon>
        <taxon>Strongyloidea</taxon>
        <taxon>Ancylostomatidae</taxon>
        <taxon>Ancylostomatinae</taxon>
        <taxon>Ancylostoma</taxon>
    </lineage>
</organism>
<dbReference type="GO" id="GO:0006509">
    <property type="term" value="P:membrane protein ectodomain proteolysis"/>
    <property type="evidence" value="ECO:0007669"/>
    <property type="project" value="TreeGrafter"/>
</dbReference>
<dbReference type="PANTHER" id="PTHR10202:SF13">
    <property type="entry name" value="PRESENILIN HOMOLOG"/>
    <property type="match status" value="1"/>
</dbReference>
<dbReference type="GO" id="GO:0055074">
    <property type="term" value="P:calcium ion homeostasis"/>
    <property type="evidence" value="ECO:0007669"/>
    <property type="project" value="TreeGrafter"/>
</dbReference>
<gene>
    <name evidence="3" type="ORF">ANCCAN_05039</name>
</gene>
<keyword evidence="2" id="KW-0472">Membrane</keyword>